<accession>A0A2T5IGN0</accession>
<dbReference type="EMBL" id="QAOM01000015">
    <property type="protein sequence ID" value="PTQ82983.1"/>
    <property type="molecule type" value="Genomic_DNA"/>
</dbReference>
<reference evidence="2 3" key="1">
    <citation type="submission" date="2018-04" db="EMBL/GenBank/DDBJ databases">
        <title>Genomic Encyclopedia of Archaeal and Bacterial Type Strains, Phase II (KMG-II): from individual species to whole genera.</title>
        <authorList>
            <person name="Goeker M."/>
        </authorList>
    </citation>
    <scope>NUCLEOTIDE SEQUENCE [LARGE SCALE GENOMIC DNA]</scope>
    <source>
        <strain evidence="2 3">DSM 18806</strain>
    </source>
</reference>
<keyword evidence="1" id="KW-0175">Coiled coil</keyword>
<dbReference type="OrthoDB" id="2168690at2"/>
<dbReference type="Proteomes" id="UP000244161">
    <property type="component" value="Unassembled WGS sequence"/>
</dbReference>
<keyword evidence="3" id="KW-1185">Reference proteome</keyword>
<proteinExistence type="predicted"/>
<evidence type="ECO:0000313" key="2">
    <source>
        <dbReference type="EMBL" id="PTQ82983.1"/>
    </source>
</evidence>
<comment type="caution">
    <text evidence="2">The sequence shown here is derived from an EMBL/GenBank/DDBJ whole genome shotgun (WGS) entry which is preliminary data.</text>
</comment>
<dbReference type="RefSeq" id="WP_108033234.1">
    <property type="nucleotide sequence ID" value="NZ_QAOM01000015.1"/>
</dbReference>
<dbReference type="AlphaFoldDB" id="A0A2T5IGN0"/>
<sequence length="96" mass="11380">MTMTKEQFKHYERSYERMEAIGGPKSQSEAMLYHQYKQQKAAVAEALEMGKENYQRELLAKVAEVHRLEGEIAQLQQRLYLEHAQVDKMLELMDQF</sequence>
<protein>
    <submittedName>
        <fullName evidence="2">Uncharacterized protein</fullName>
    </submittedName>
</protein>
<organism evidence="2 3">
    <name type="scientific">Trichococcus patagoniensis</name>
    <dbReference type="NCBI Taxonomy" id="382641"/>
    <lineage>
        <taxon>Bacteria</taxon>
        <taxon>Bacillati</taxon>
        <taxon>Bacillota</taxon>
        <taxon>Bacilli</taxon>
        <taxon>Lactobacillales</taxon>
        <taxon>Carnobacteriaceae</taxon>
        <taxon>Trichococcus</taxon>
    </lineage>
</organism>
<evidence type="ECO:0000256" key="1">
    <source>
        <dbReference type="SAM" id="Coils"/>
    </source>
</evidence>
<evidence type="ECO:0000313" key="3">
    <source>
        <dbReference type="Proteomes" id="UP000244161"/>
    </source>
</evidence>
<gene>
    <name evidence="2" type="ORF">C8U37_11560</name>
</gene>
<feature type="coiled-coil region" evidence="1">
    <location>
        <begin position="51"/>
        <end position="78"/>
    </location>
</feature>
<name>A0A2T5IGN0_9LACT</name>